<keyword evidence="3" id="KW-1185">Reference proteome</keyword>
<protein>
    <recommendedName>
        <fullName evidence="4">Methyltransferase domain-containing protein</fullName>
    </recommendedName>
</protein>
<proteinExistence type="predicted"/>
<organism evidence="2 3">
    <name type="scientific">Talaromyces rugulosus</name>
    <name type="common">Penicillium rugulosum</name>
    <dbReference type="NCBI Taxonomy" id="121627"/>
    <lineage>
        <taxon>Eukaryota</taxon>
        <taxon>Fungi</taxon>
        <taxon>Dikarya</taxon>
        <taxon>Ascomycota</taxon>
        <taxon>Pezizomycotina</taxon>
        <taxon>Eurotiomycetes</taxon>
        <taxon>Eurotiomycetidae</taxon>
        <taxon>Eurotiales</taxon>
        <taxon>Trichocomaceae</taxon>
        <taxon>Talaromyces</taxon>
        <taxon>Talaromyces sect. Islandici</taxon>
    </lineage>
</organism>
<dbReference type="RefSeq" id="XP_035350181.1">
    <property type="nucleotide sequence ID" value="XM_035494288.1"/>
</dbReference>
<evidence type="ECO:0000313" key="3">
    <source>
        <dbReference type="Proteomes" id="UP000509510"/>
    </source>
</evidence>
<feature type="region of interest" description="Disordered" evidence="1">
    <location>
        <begin position="1"/>
        <end position="48"/>
    </location>
</feature>
<dbReference type="OrthoDB" id="2013972at2759"/>
<dbReference type="EMBL" id="CP055903">
    <property type="protein sequence ID" value="QKX64007.1"/>
    <property type="molecule type" value="Genomic_DNA"/>
</dbReference>
<dbReference type="Gene3D" id="3.40.50.150">
    <property type="entry name" value="Vaccinia Virus protein VP39"/>
    <property type="match status" value="1"/>
</dbReference>
<dbReference type="Pfam" id="PF13489">
    <property type="entry name" value="Methyltransf_23"/>
    <property type="match status" value="1"/>
</dbReference>
<dbReference type="SUPFAM" id="SSF53335">
    <property type="entry name" value="S-adenosyl-L-methionine-dependent methyltransferases"/>
    <property type="match status" value="1"/>
</dbReference>
<name>A0A7H8RD42_TALRU</name>
<sequence>MQLTQEMSETLRSTSRGLQAPVHGEDNNRLATKEGPSSSGSVLPTLDEPLQVDSDFSDLSDTTSSIDDRTTIVSSIKNYKYENGRRYHSFRDGEYLLPNDDREQDRLDLSHHIFKLTLNGDLFRAPIDNPQSVLDFGTGTGLWAIDLAEQFPGAEVLGTDLSPIQPSWVPSNCRFEVDDAESDWLYGHQSIDFIHSRGMSGSIRDWAKLFGQTMECLRPGGWLEVQEYETVALSDDNSFALAANFNFWQGKLNEASQIFGKGFMDSSYHKQRMEEAGFVNVTDDVYKVPMGSWPKDKRMKEIGRFQLYQMLEAVEPFSLAVFTRVLKWTPEQTRDLIEKVKADLCNPKVHMYSRFHYIYGQKPDN</sequence>
<dbReference type="AlphaFoldDB" id="A0A7H8RD42"/>
<feature type="compositionally biased region" description="Basic and acidic residues" evidence="1">
    <location>
        <begin position="23"/>
        <end position="32"/>
    </location>
</feature>
<dbReference type="CDD" id="cd02440">
    <property type="entry name" value="AdoMet_MTases"/>
    <property type="match status" value="1"/>
</dbReference>
<accession>A0A7H8RD42</accession>
<feature type="compositionally biased region" description="Polar residues" evidence="1">
    <location>
        <begin position="1"/>
        <end position="17"/>
    </location>
</feature>
<dbReference type="PANTHER" id="PTHR43591:SF24">
    <property type="entry name" value="2-METHOXY-6-POLYPRENYL-1,4-BENZOQUINOL METHYLASE, MITOCHONDRIAL"/>
    <property type="match status" value="1"/>
</dbReference>
<dbReference type="PANTHER" id="PTHR43591">
    <property type="entry name" value="METHYLTRANSFERASE"/>
    <property type="match status" value="1"/>
</dbReference>
<gene>
    <name evidence="2" type="ORF">TRUGW13939_11180</name>
</gene>
<evidence type="ECO:0000313" key="2">
    <source>
        <dbReference type="EMBL" id="QKX64007.1"/>
    </source>
</evidence>
<dbReference type="GO" id="GO:0008168">
    <property type="term" value="F:methyltransferase activity"/>
    <property type="evidence" value="ECO:0007669"/>
    <property type="project" value="TreeGrafter"/>
</dbReference>
<evidence type="ECO:0008006" key="4">
    <source>
        <dbReference type="Google" id="ProtNLM"/>
    </source>
</evidence>
<reference evidence="3" key="1">
    <citation type="submission" date="2020-06" db="EMBL/GenBank/DDBJ databases">
        <title>A chromosome-scale genome assembly of Talaromyces rugulosus W13939.</title>
        <authorList>
            <person name="Wang B."/>
            <person name="Guo L."/>
            <person name="Ye K."/>
            <person name="Wang L."/>
        </authorList>
    </citation>
    <scope>NUCLEOTIDE SEQUENCE [LARGE SCALE GENOMIC DNA]</scope>
    <source>
        <strain evidence="3">W13939</strain>
    </source>
</reference>
<dbReference type="KEGG" id="trg:TRUGW13939_11180"/>
<dbReference type="InterPro" id="IPR029063">
    <property type="entry name" value="SAM-dependent_MTases_sf"/>
</dbReference>
<dbReference type="GeneID" id="55998658"/>
<evidence type="ECO:0000256" key="1">
    <source>
        <dbReference type="SAM" id="MobiDB-lite"/>
    </source>
</evidence>
<dbReference type="Proteomes" id="UP000509510">
    <property type="component" value="Chromosome VI"/>
</dbReference>